<feature type="transmembrane region" description="Helical" evidence="1">
    <location>
        <begin position="33"/>
        <end position="52"/>
    </location>
</feature>
<feature type="transmembrane region" description="Helical" evidence="1">
    <location>
        <begin position="7"/>
        <end position="27"/>
    </location>
</feature>
<keyword evidence="1" id="KW-0812">Transmembrane</keyword>
<comment type="caution">
    <text evidence="2">The sequence shown here is derived from an EMBL/GenBank/DDBJ whole genome shotgun (WGS) entry which is preliminary data.</text>
</comment>
<evidence type="ECO:0000313" key="3">
    <source>
        <dbReference type="Proteomes" id="UP000621492"/>
    </source>
</evidence>
<name>A0A9W5U0Y5_9BACI</name>
<organism evidence="2 3">
    <name type="scientific">Lentibacillus populi</name>
    <dbReference type="NCBI Taxonomy" id="1827502"/>
    <lineage>
        <taxon>Bacteria</taxon>
        <taxon>Bacillati</taxon>
        <taxon>Bacillota</taxon>
        <taxon>Bacilli</taxon>
        <taxon>Bacillales</taxon>
        <taxon>Bacillaceae</taxon>
        <taxon>Lentibacillus</taxon>
    </lineage>
</organism>
<keyword evidence="3" id="KW-1185">Reference proteome</keyword>
<reference evidence="2" key="1">
    <citation type="journal article" date="2014" name="Int. J. Syst. Evol. Microbiol.">
        <title>Complete genome sequence of Corynebacterium casei LMG S-19264T (=DSM 44701T), isolated from a smear-ripened cheese.</title>
        <authorList>
            <consortium name="US DOE Joint Genome Institute (JGI-PGF)"/>
            <person name="Walter F."/>
            <person name="Albersmeier A."/>
            <person name="Kalinowski J."/>
            <person name="Ruckert C."/>
        </authorList>
    </citation>
    <scope>NUCLEOTIDE SEQUENCE</scope>
    <source>
        <strain evidence="2">CGMCC 1.15454</strain>
    </source>
</reference>
<keyword evidence="1" id="KW-0472">Membrane</keyword>
<reference evidence="2" key="2">
    <citation type="submission" date="2020-09" db="EMBL/GenBank/DDBJ databases">
        <authorList>
            <person name="Sun Q."/>
            <person name="Zhou Y."/>
        </authorList>
    </citation>
    <scope>NUCLEOTIDE SEQUENCE</scope>
    <source>
        <strain evidence="2">CGMCC 1.15454</strain>
    </source>
</reference>
<gene>
    <name evidence="2" type="ORF">GCM10011409_39550</name>
</gene>
<evidence type="ECO:0000256" key="1">
    <source>
        <dbReference type="SAM" id="Phobius"/>
    </source>
</evidence>
<accession>A0A9W5U0Y5</accession>
<proteinExistence type="predicted"/>
<dbReference type="AlphaFoldDB" id="A0A9W5U0Y5"/>
<keyword evidence="1" id="KW-1133">Transmembrane helix</keyword>
<protein>
    <submittedName>
        <fullName evidence="2">Uncharacterized protein</fullName>
    </submittedName>
</protein>
<dbReference type="EMBL" id="BMJD01000049">
    <property type="protein sequence ID" value="GGB58143.1"/>
    <property type="molecule type" value="Genomic_DNA"/>
</dbReference>
<sequence>MLRRFLYRIPIIIGLTILFLVDLMMVVPLASNQIFALIITLVFYMYLLYLIYSSLKLNE</sequence>
<evidence type="ECO:0000313" key="2">
    <source>
        <dbReference type="EMBL" id="GGB58143.1"/>
    </source>
</evidence>
<dbReference type="Proteomes" id="UP000621492">
    <property type="component" value="Unassembled WGS sequence"/>
</dbReference>